<feature type="domain" description="Transcription regulator PadR N-terminal" evidence="1">
    <location>
        <begin position="18"/>
        <end position="87"/>
    </location>
</feature>
<dbReference type="STRING" id="28066.RF819_05175"/>
<sequence length="117" mass="13199">MNMALKTQLRKGAIEMCVLAILQRADSYTYELVQQLSAHMAISEGTVYPLMRRLQDEGWVQTYLQESATGPARKYYRLSASGVEALAMMSQEWQEFVAEINSVLQPRPTNPTQKGAL</sequence>
<name>A0A1T1AQE9_RHOFE</name>
<proteinExistence type="predicted"/>
<dbReference type="PANTHER" id="PTHR33169">
    <property type="entry name" value="PADR-FAMILY TRANSCRIPTIONAL REGULATOR"/>
    <property type="match status" value="1"/>
</dbReference>
<dbReference type="InterPro" id="IPR036388">
    <property type="entry name" value="WH-like_DNA-bd_sf"/>
</dbReference>
<keyword evidence="3" id="KW-1185">Reference proteome</keyword>
<reference evidence="2 3" key="1">
    <citation type="submission" date="2017-01" db="EMBL/GenBank/DDBJ databases">
        <title>Genome sequencing of Rhodoferax fermentans JCM 7819.</title>
        <authorList>
            <person name="Kim Y.J."/>
            <person name="Farh M.E.-A."/>
            <person name="Yang D.-C."/>
        </authorList>
    </citation>
    <scope>NUCLEOTIDE SEQUENCE [LARGE SCALE GENOMIC DNA]</scope>
    <source>
        <strain evidence="2 3">JCM 7819</strain>
    </source>
</reference>
<dbReference type="Gene3D" id="1.10.10.10">
    <property type="entry name" value="Winged helix-like DNA-binding domain superfamily/Winged helix DNA-binding domain"/>
    <property type="match status" value="1"/>
</dbReference>
<evidence type="ECO:0000259" key="1">
    <source>
        <dbReference type="Pfam" id="PF03551"/>
    </source>
</evidence>
<organism evidence="2 3">
    <name type="scientific">Rhodoferax fermentans</name>
    <dbReference type="NCBI Taxonomy" id="28066"/>
    <lineage>
        <taxon>Bacteria</taxon>
        <taxon>Pseudomonadati</taxon>
        <taxon>Pseudomonadota</taxon>
        <taxon>Betaproteobacteria</taxon>
        <taxon>Burkholderiales</taxon>
        <taxon>Comamonadaceae</taxon>
        <taxon>Rhodoferax</taxon>
    </lineage>
</organism>
<dbReference type="InterPro" id="IPR036390">
    <property type="entry name" value="WH_DNA-bd_sf"/>
</dbReference>
<dbReference type="Proteomes" id="UP000190750">
    <property type="component" value="Unassembled WGS sequence"/>
</dbReference>
<evidence type="ECO:0000313" key="2">
    <source>
        <dbReference type="EMBL" id="OOV06198.1"/>
    </source>
</evidence>
<evidence type="ECO:0000313" key="3">
    <source>
        <dbReference type="Proteomes" id="UP000190750"/>
    </source>
</evidence>
<protein>
    <submittedName>
        <fullName evidence="2">PadR family transcriptional regulator</fullName>
    </submittedName>
</protein>
<accession>A0A1T1AQE9</accession>
<dbReference type="EMBL" id="MTJN01000002">
    <property type="protein sequence ID" value="OOV06198.1"/>
    <property type="molecule type" value="Genomic_DNA"/>
</dbReference>
<comment type="caution">
    <text evidence="2">The sequence shown here is derived from an EMBL/GenBank/DDBJ whole genome shotgun (WGS) entry which is preliminary data.</text>
</comment>
<dbReference type="PANTHER" id="PTHR33169:SF24">
    <property type="entry name" value="TRANSCRIPTIONAL REGULATOR, PADR FAMILY"/>
    <property type="match status" value="1"/>
</dbReference>
<dbReference type="Pfam" id="PF03551">
    <property type="entry name" value="PadR"/>
    <property type="match status" value="1"/>
</dbReference>
<dbReference type="InterPro" id="IPR052509">
    <property type="entry name" value="Metal_resp_DNA-bind_regulator"/>
</dbReference>
<dbReference type="InterPro" id="IPR005149">
    <property type="entry name" value="Tscrpt_reg_PadR_N"/>
</dbReference>
<dbReference type="AlphaFoldDB" id="A0A1T1AQE9"/>
<gene>
    <name evidence="2" type="ORF">RF819_05175</name>
</gene>
<dbReference type="SUPFAM" id="SSF46785">
    <property type="entry name" value="Winged helix' DNA-binding domain"/>
    <property type="match status" value="1"/>
</dbReference>